<dbReference type="RefSeq" id="WP_081192078.1">
    <property type="nucleotide sequence ID" value="NZ_MWIH01000005.1"/>
</dbReference>
<dbReference type="EMBL" id="MWIH01000005">
    <property type="protein sequence ID" value="OQO93028.1"/>
    <property type="molecule type" value="Genomic_DNA"/>
</dbReference>
<protein>
    <recommendedName>
        <fullName evidence="3">Excreted virulence factor EspC, type VII ESX diderm</fullName>
    </recommendedName>
</protein>
<organism evidence="1 2">
    <name type="scientific">Saccharomonospora piscinae</name>
    <dbReference type="NCBI Taxonomy" id="687388"/>
    <lineage>
        <taxon>Bacteria</taxon>
        <taxon>Bacillati</taxon>
        <taxon>Actinomycetota</taxon>
        <taxon>Actinomycetes</taxon>
        <taxon>Pseudonocardiales</taxon>
        <taxon>Pseudonocardiaceae</taxon>
        <taxon>Saccharomonospora</taxon>
    </lineage>
</organism>
<dbReference type="Proteomes" id="UP000192591">
    <property type="component" value="Unassembled WGS sequence"/>
</dbReference>
<comment type="caution">
    <text evidence="1">The sequence shown here is derived from an EMBL/GenBank/DDBJ whole genome shotgun (WGS) entry which is preliminary data.</text>
</comment>
<sequence length="118" mass="11884">MAGFGADLDRLRSAAGYVADAAELAGSAGTGVSDNQVDAPRPLPIPEFPFGFGGGGGGSAAHVFGDSLGFDAIAFAYSRHVDAVRGHLSELRESAEAGSKALDAVAGLYERADESGKL</sequence>
<accession>A0A1V9A7K6</accession>
<reference evidence="1 2" key="1">
    <citation type="submission" date="2017-02" db="EMBL/GenBank/DDBJ databases">
        <title>Draft genome of Saccharomonospora sp. 154.</title>
        <authorList>
            <person name="Alonso-Carmona G.S."/>
            <person name="De La Haba R."/>
            <person name="Vera-Gargallo B."/>
            <person name="Sandoval-Trujillo A.H."/>
            <person name="Ramirez-Duran N."/>
            <person name="Ventosa A."/>
        </authorList>
    </citation>
    <scope>NUCLEOTIDE SEQUENCE [LARGE SCALE GENOMIC DNA]</scope>
    <source>
        <strain evidence="1 2">LRS4.154</strain>
    </source>
</reference>
<dbReference type="STRING" id="1962155.B1813_13080"/>
<name>A0A1V9A7K6_SACPI</name>
<proteinExistence type="predicted"/>
<dbReference type="AlphaFoldDB" id="A0A1V9A7K6"/>
<keyword evidence="2" id="KW-1185">Reference proteome</keyword>
<evidence type="ECO:0008006" key="3">
    <source>
        <dbReference type="Google" id="ProtNLM"/>
    </source>
</evidence>
<evidence type="ECO:0000313" key="2">
    <source>
        <dbReference type="Proteomes" id="UP000192591"/>
    </source>
</evidence>
<evidence type="ECO:0000313" key="1">
    <source>
        <dbReference type="EMBL" id="OQO93028.1"/>
    </source>
</evidence>
<gene>
    <name evidence="1" type="ORF">B1813_13080</name>
</gene>